<dbReference type="RefSeq" id="WP_183632349.1">
    <property type="nucleotide sequence ID" value="NZ_BAABLE010000011.1"/>
</dbReference>
<feature type="domain" description="Methanolan biosynthesis EpsI" evidence="1">
    <location>
        <begin position="18"/>
        <end position="227"/>
    </location>
</feature>
<evidence type="ECO:0000259" key="1">
    <source>
        <dbReference type="Pfam" id="PF11984"/>
    </source>
</evidence>
<reference evidence="2 3" key="1">
    <citation type="submission" date="2020-08" db="EMBL/GenBank/DDBJ databases">
        <title>Genomic Encyclopedia of Type Strains, Phase IV (KMG-IV): sequencing the most valuable type-strain genomes for metagenomic binning, comparative biology and taxonomic classification.</title>
        <authorList>
            <person name="Goeker M."/>
        </authorList>
    </citation>
    <scope>NUCLEOTIDE SEQUENCE [LARGE SCALE GENOMIC DNA]</scope>
    <source>
        <strain evidence="2 3">DSM 106739</strain>
    </source>
</reference>
<comment type="caution">
    <text evidence="2">The sequence shown here is derived from an EMBL/GenBank/DDBJ whole genome shotgun (WGS) entry which is preliminary data.</text>
</comment>
<dbReference type="NCBIfam" id="TIGR02914">
    <property type="entry name" value="EpsI_fam"/>
    <property type="match status" value="1"/>
</dbReference>
<keyword evidence="3" id="KW-1185">Reference proteome</keyword>
<dbReference type="InterPro" id="IPR014263">
    <property type="entry name" value="Methanolan_biosynth_EpsI"/>
</dbReference>
<sequence length="237" mass="25880">MNSVFNVLPRISLKASIVLAVACVLAALTAWAITPRLVAVENAPRLEETVPRRFGDWAELPSPYAQVSLSTGEAPNMDQPYDQTLMRTYVNSKGQVVMLALAWGAKQRQEVKVHRPDLCYVAQGHKVKQFSSAQFSGIAADHGPVIGSKMVTEGPHGGEAVMYWIRIGDIYSESAVATRVHILLEGISGRIPDGILVRASIQIRGQEDAQTAWPVMEAFLTDLVAATPFGTRKLMIR</sequence>
<gene>
    <name evidence="2" type="ORF">GGR36_000914</name>
</gene>
<evidence type="ECO:0000313" key="2">
    <source>
        <dbReference type="EMBL" id="MBB4011606.1"/>
    </source>
</evidence>
<dbReference type="Pfam" id="PF11984">
    <property type="entry name" value="DUF3485"/>
    <property type="match status" value="1"/>
</dbReference>
<dbReference type="Proteomes" id="UP000561045">
    <property type="component" value="Unassembled WGS sequence"/>
</dbReference>
<dbReference type="EMBL" id="JACIET010000001">
    <property type="protein sequence ID" value="MBB4011606.1"/>
    <property type="molecule type" value="Genomic_DNA"/>
</dbReference>
<organism evidence="2 3">
    <name type="scientific">Niveibacterium umoris</name>
    <dbReference type="NCBI Taxonomy" id="1193620"/>
    <lineage>
        <taxon>Bacteria</taxon>
        <taxon>Pseudomonadati</taxon>
        <taxon>Pseudomonadota</taxon>
        <taxon>Betaproteobacteria</taxon>
        <taxon>Rhodocyclales</taxon>
        <taxon>Rhodocyclaceae</taxon>
        <taxon>Niveibacterium</taxon>
    </lineage>
</organism>
<accession>A0A840BL43</accession>
<evidence type="ECO:0000313" key="3">
    <source>
        <dbReference type="Proteomes" id="UP000561045"/>
    </source>
</evidence>
<dbReference type="AlphaFoldDB" id="A0A840BL43"/>
<name>A0A840BL43_9RHOO</name>
<protein>
    <submittedName>
        <fullName evidence="2">EpsI family protein</fullName>
    </submittedName>
</protein>
<proteinExistence type="predicted"/>